<dbReference type="AlphaFoldDB" id="A0AAV0N522"/>
<feature type="region of interest" description="Disordered" evidence="1">
    <location>
        <begin position="21"/>
        <end position="71"/>
    </location>
</feature>
<protein>
    <recommendedName>
        <fullName evidence="2">Protein ENHANCED DISEASE RESISTANCE 2 C-terminal domain-containing protein</fullName>
    </recommendedName>
</protein>
<accession>A0AAV0N522</accession>
<comment type="caution">
    <text evidence="3">The sequence shown here is derived from an EMBL/GenBank/DDBJ whole genome shotgun (WGS) entry which is preliminary data.</text>
</comment>
<dbReference type="PANTHER" id="PTHR31558:SF19">
    <property type="entry name" value="PROTEIN ENHANCED DISEASE RESISTANCE 2 C-TERMINAL DOMAIN-CONTAINING PROTEIN"/>
    <property type="match status" value="1"/>
</dbReference>
<evidence type="ECO:0000259" key="2">
    <source>
        <dbReference type="Pfam" id="PF07059"/>
    </source>
</evidence>
<dbReference type="PANTHER" id="PTHR31558">
    <property type="entry name" value="CW14 PROTEIN"/>
    <property type="match status" value="1"/>
</dbReference>
<feature type="compositionally biased region" description="Basic residues" evidence="1">
    <location>
        <begin position="36"/>
        <end position="52"/>
    </location>
</feature>
<feature type="compositionally biased region" description="Polar residues" evidence="1">
    <location>
        <begin position="147"/>
        <end position="157"/>
    </location>
</feature>
<dbReference type="Proteomes" id="UP001154282">
    <property type="component" value="Unassembled WGS sequence"/>
</dbReference>
<dbReference type="InterPro" id="IPR009769">
    <property type="entry name" value="EDR2_C"/>
</dbReference>
<dbReference type="Pfam" id="PF07059">
    <property type="entry name" value="EDR2_C"/>
    <property type="match status" value="1"/>
</dbReference>
<feature type="compositionally biased region" description="Basic and acidic residues" evidence="1">
    <location>
        <begin position="21"/>
        <end position="35"/>
    </location>
</feature>
<name>A0AAV0N522_9ROSI</name>
<gene>
    <name evidence="3" type="ORF">LITE_LOCUS31694</name>
</gene>
<proteinExistence type="predicted"/>
<evidence type="ECO:0000313" key="4">
    <source>
        <dbReference type="Proteomes" id="UP001154282"/>
    </source>
</evidence>
<sequence>MGACASARRKGCVVFPFPSKRKVEEKRKSDNGEGGRRRRKSRRRIIKRRVSSRKVETLDPTRQTDRTFSNPVFQGSMDGTWCDATSELESEWDDEFYSVYEDGYSVVDSNDNGSSLSGPPHDSIAVDSARDVSRGSGNEQPKHTHSSSRLNDATQREANPAAGEEVSSVSIVADNHCGILQNACLPCIPSNGPTVEKKKSMNSDTASSKKKPMLRLSFKWKEDPVPTLFSPKGLSQRPVAGSTFPHCPIDKKISGCWSPLEPSSFKVRGRNYLRDKKKEPAPECVAFHPFAADIFLSERKIPHIARYVELPTLSAYDEVPAVLVVNVQVPLYPASILHGESDGEGMNLVMYFKLSESYSKELPTHFRENIMIQLLIYFSDGFSSLLQKLINDEVERVKGFPLDTIAPFRERLKILGRLANVNDLQLSATEKKLMNAYNEKPVLSRPQHEFYLGENYFEIDLDMHRFSYISRKGFETFNNRLKYCIMDFGLTIQGHKAEDLPEHILCCMRLNNIDHTKYSQLGC</sequence>
<organism evidence="3 4">
    <name type="scientific">Linum tenue</name>
    <dbReference type="NCBI Taxonomy" id="586396"/>
    <lineage>
        <taxon>Eukaryota</taxon>
        <taxon>Viridiplantae</taxon>
        <taxon>Streptophyta</taxon>
        <taxon>Embryophyta</taxon>
        <taxon>Tracheophyta</taxon>
        <taxon>Spermatophyta</taxon>
        <taxon>Magnoliopsida</taxon>
        <taxon>eudicotyledons</taxon>
        <taxon>Gunneridae</taxon>
        <taxon>Pentapetalae</taxon>
        <taxon>rosids</taxon>
        <taxon>fabids</taxon>
        <taxon>Malpighiales</taxon>
        <taxon>Linaceae</taxon>
        <taxon>Linum</taxon>
    </lineage>
</organism>
<feature type="domain" description="Protein ENHANCED DISEASE RESISTANCE 2 C-terminal" evidence="2">
    <location>
        <begin position="257"/>
        <end position="514"/>
    </location>
</feature>
<reference evidence="3" key="1">
    <citation type="submission" date="2022-08" db="EMBL/GenBank/DDBJ databases">
        <authorList>
            <person name="Gutierrez-Valencia J."/>
        </authorList>
    </citation>
    <scope>NUCLEOTIDE SEQUENCE</scope>
</reference>
<evidence type="ECO:0000256" key="1">
    <source>
        <dbReference type="SAM" id="MobiDB-lite"/>
    </source>
</evidence>
<keyword evidence="4" id="KW-1185">Reference proteome</keyword>
<evidence type="ECO:0000313" key="3">
    <source>
        <dbReference type="EMBL" id="CAI0453704.1"/>
    </source>
</evidence>
<dbReference type="EMBL" id="CAMGYJ010000008">
    <property type="protein sequence ID" value="CAI0453704.1"/>
    <property type="molecule type" value="Genomic_DNA"/>
</dbReference>
<feature type="region of interest" description="Disordered" evidence="1">
    <location>
        <begin position="110"/>
        <end position="166"/>
    </location>
</feature>
<feature type="compositionally biased region" description="Basic and acidic residues" evidence="1">
    <location>
        <begin position="53"/>
        <end position="65"/>
    </location>
</feature>